<evidence type="ECO:0000259" key="7">
    <source>
        <dbReference type="Pfam" id="PF20466"/>
    </source>
</evidence>
<proteinExistence type="predicted"/>
<dbReference type="OrthoDB" id="9806213at2"/>
<dbReference type="GO" id="GO:0009007">
    <property type="term" value="F:site-specific DNA-methyltransferase (adenine-specific) activity"/>
    <property type="evidence" value="ECO:0007669"/>
    <property type="project" value="UniProtKB-EC"/>
</dbReference>
<dbReference type="Gene3D" id="3.40.50.150">
    <property type="entry name" value="Vaccinia Virus protein VP39"/>
    <property type="match status" value="1"/>
</dbReference>
<dbReference type="InterPro" id="IPR046820">
    <property type="entry name" value="MmeI_TRD"/>
</dbReference>
<dbReference type="InterPro" id="IPR050953">
    <property type="entry name" value="N4_N6_ade-DNA_methylase"/>
</dbReference>
<evidence type="ECO:0000313" key="10">
    <source>
        <dbReference type="EMBL" id="SJM54743.1"/>
    </source>
</evidence>
<feature type="domain" description="MmeI-like DNA-methyltransferase" evidence="9">
    <location>
        <begin position="326"/>
        <end position="604"/>
    </location>
</feature>
<dbReference type="InterPro" id="IPR046819">
    <property type="entry name" value="MmeI_hel"/>
</dbReference>
<feature type="domain" description="MmeI-like C-terminal" evidence="8">
    <location>
        <begin position="828"/>
        <end position="904"/>
    </location>
</feature>
<dbReference type="Pfam" id="PF20467">
    <property type="entry name" value="MmeI_C"/>
    <property type="match status" value="1"/>
</dbReference>
<dbReference type="SUPFAM" id="SSF53335">
    <property type="entry name" value="S-adenosyl-L-methionine-dependent methyltransferases"/>
    <property type="match status" value="1"/>
</dbReference>
<dbReference type="RefSeq" id="WP_087139541.1">
    <property type="nucleotide sequence ID" value="NZ_FUIE01000022.1"/>
</dbReference>
<feature type="domain" description="MmeI-like target recognition" evidence="7">
    <location>
        <begin position="623"/>
        <end position="825"/>
    </location>
</feature>
<evidence type="ECO:0000259" key="9">
    <source>
        <dbReference type="Pfam" id="PF20473"/>
    </source>
</evidence>
<dbReference type="Pfam" id="PF20464">
    <property type="entry name" value="MmeI_N"/>
    <property type="match status" value="1"/>
</dbReference>
<feature type="domain" description="MmeI-like helicase spacer" evidence="6">
    <location>
        <begin position="172"/>
        <end position="251"/>
    </location>
</feature>
<dbReference type="PANTHER" id="PTHR33841">
    <property type="entry name" value="DNA METHYLTRANSFERASE YEEA-RELATED"/>
    <property type="match status" value="1"/>
</dbReference>
<organism evidence="10 11">
    <name type="scientific">Brevundimonas diminuta 3F5N</name>
    <dbReference type="NCBI Taxonomy" id="1255603"/>
    <lineage>
        <taxon>Bacteria</taxon>
        <taxon>Pseudomonadati</taxon>
        <taxon>Pseudomonadota</taxon>
        <taxon>Alphaproteobacteria</taxon>
        <taxon>Caulobacterales</taxon>
        <taxon>Caulobacteraceae</taxon>
        <taxon>Brevundimonas</taxon>
    </lineage>
</organism>
<dbReference type="GO" id="GO:0032259">
    <property type="term" value="P:methylation"/>
    <property type="evidence" value="ECO:0007669"/>
    <property type="project" value="UniProtKB-KW"/>
</dbReference>
<dbReference type="PANTHER" id="PTHR33841:SF1">
    <property type="entry name" value="DNA METHYLTRANSFERASE A"/>
    <property type="match status" value="1"/>
</dbReference>
<dbReference type="EMBL" id="FUIE01000022">
    <property type="protein sequence ID" value="SJM54743.1"/>
    <property type="molecule type" value="Genomic_DNA"/>
</dbReference>
<keyword evidence="2 10" id="KW-0489">Methyltransferase</keyword>
<dbReference type="InterPro" id="IPR046818">
    <property type="entry name" value="MmeI_C"/>
</dbReference>
<dbReference type="InterPro" id="IPR029063">
    <property type="entry name" value="SAM-dependent_MTases_sf"/>
</dbReference>
<evidence type="ECO:0000259" key="5">
    <source>
        <dbReference type="Pfam" id="PF20464"/>
    </source>
</evidence>
<evidence type="ECO:0000256" key="2">
    <source>
        <dbReference type="ARBA" id="ARBA00022603"/>
    </source>
</evidence>
<dbReference type="Pfam" id="PF20465">
    <property type="entry name" value="MmeI_hel"/>
    <property type="match status" value="1"/>
</dbReference>
<feature type="domain" description="MmeI-like N-terminal" evidence="5">
    <location>
        <begin position="1"/>
        <end position="159"/>
    </location>
</feature>
<evidence type="ECO:0000256" key="1">
    <source>
        <dbReference type="ARBA" id="ARBA00011900"/>
    </source>
</evidence>
<gene>
    <name evidence="10" type="ORF">FM111_04510</name>
</gene>
<dbReference type="InterPro" id="IPR046816">
    <property type="entry name" value="MmeI_Mtase"/>
</dbReference>
<dbReference type="Pfam" id="PF20466">
    <property type="entry name" value="MmeI_TRD"/>
    <property type="match status" value="1"/>
</dbReference>
<evidence type="ECO:0000256" key="4">
    <source>
        <dbReference type="ARBA" id="ARBA00047942"/>
    </source>
</evidence>
<name>A0A1R4FFX7_BREDI</name>
<evidence type="ECO:0000313" key="11">
    <source>
        <dbReference type="Proteomes" id="UP000195766"/>
    </source>
</evidence>
<dbReference type="AlphaFoldDB" id="A0A1R4FFX7"/>
<protein>
    <recommendedName>
        <fullName evidence="1">site-specific DNA-methyltransferase (adenine-specific)</fullName>
        <ecNumber evidence="1">2.1.1.72</ecNumber>
    </recommendedName>
</protein>
<evidence type="ECO:0000259" key="8">
    <source>
        <dbReference type="Pfam" id="PF20467"/>
    </source>
</evidence>
<dbReference type="Pfam" id="PF20473">
    <property type="entry name" value="MmeI_Mtase"/>
    <property type="match status" value="1"/>
</dbReference>
<accession>A0A1R4FFX7</accession>
<evidence type="ECO:0000256" key="3">
    <source>
        <dbReference type="ARBA" id="ARBA00022679"/>
    </source>
</evidence>
<evidence type="ECO:0000259" key="6">
    <source>
        <dbReference type="Pfam" id="PF20465"/>
    </source>
</evidence>
<dbReference type="InterPro" id="IPR046817">
    <property type="entry name" value="MmeI_N"/>
</dbReference>
<sequence>MNPVEIEEAVSKLALEPFDPAEFPFQFLIAFDNPPPTIKRLRSGATNQSDVPGGVLQRNNIHIATCAPGEVDATLKALRDSPKTTSAKAKIILATDGETFQAEDLNGGGTVACSYAEFPDHFGFFLPLAGITTVKEIRESSFDVKATGRLNKLYVQLLKENPDWGTAERQCDMNHFMARLIFCFFAEDTDLLLTEGLFTKTVEQMSSGDAANTHLVIGEIFRAMDTPPLKRGDAGLPPYAAKFPYVNGQLFSGNTDVPTFSKVARSYLLHVGSLPWQKINPDIFGSMIQAVTDDAERGSLGMHYTSVPNILKVLNPLFLDNLREQLEEAGTNSRKLLNLRNRMARIRVFDPACGSGNFLVIAYKAMREIESDINKRRGEPDRRSDIPLTNFRGIELRDFPAEIARLALIIAEYQCDVLYRGQKEAIAEFLPLGAENWITCGNSLRLDWLKICPPSGVEVKVTSDDLFHTPLDQAEIDFENEGGETYICGNPPYLGGKKQDADQKQDMLRVAGGRYNPANLDYICAFFTKAIDLLNRVDGIAFVTTSSISQGIHVPTYWPYILSSKAFVFFCYEPFKWGNNAANNAGVYCTILGLSNDVSRKKIVFFDGGKREVENINPYLIAGDDIVVSGFSTPISPLSKMNTGNQSADGGFLTLDVQEREALRAGNANVDTLIRRVSGTSEFFDGRLRWALWIDDDDLGLANEIGPIRERIRQCRDFRQGAGEVARTLAEKSHQFRYRNMAKGMGMIAPQVSSERREYIPSGIFGRDLVVTHKAHAIFSATMIDVCVFNSRMHFVWARTLSGRLGNGISYSSNLAWNTFPLPRLTEQNKADLTRCAANILLAREVHFPATIADLYDPENMPDDLRRAHEANDEVLERIYIGRRFRNDTERLEKLFELYTKMTTKKAAA</sequence>
<comment type="catalytic activity">
    <reaction evidence="4">
        <text>a 2'-deoxyadenosine in DNA + S-adenosyl-L-methionine = an N(6)-methyl-2'-deoxyadenosine in DNA + S-adenosyl-L-homocysteine + H(+)</text>
        <dbReference type="Rhea" id="RHEA:15197"/>
        <dbReference type="Rhea" id="RHEA-COMP:12418"/>
        <dbReference type="Rhea" id="RHEA-COMP:12419"/>
        <dbReference type="ChEBI" id="CHEBI:15378"/>
        <dbReference type="ChEBI" id="CHEBI:57856"/>
        <dbReference type="ChEBI" id="CHEBI:59789"/>
        <dbReference type="ChEBI" id="CHEBI:90615"/>
        <dbReference type="ChEBI" id="CHEBI:90616"/>
        <dbReference type="EC" id="2.1.1.72"/>
    </reaction>
</comment>
<keyword evidence="3" id="KW-0808">Transferase</keyword>
<dbReference type="Proteomes" id="UP000195766">
    <property type="component" value="Unassembled WGS sequence"/>
</dbReference>
<dbReference type="EC" id="2.1.1.72" evidence="1"/>
<reference evidence="10 11" key="1">
    <citation type="submission" date="2017-02" db="EMBL/GenBank/DDBJ databases">
        <authorList>
            <person name="Peterson S.W."/>
        </authorList>
    </citation>
    <scope>NUCLEOTIDE SEQUENCE [LARGE SCALE GENOMIC DNA]</scope>
    <source>
        <strain evidence="10 11">3F5N</strain>
    </source>
</reference>